<evidence type="ECO:0000256" key="1">
    <source>
        <dbReference type="SAM" id="MobiDB-lite"/>
    </source>
</evidence>
<dbReference type="Proteomes" id="UP001165121">
    <property type="component" value="Unassembled WGS sequence"/>
</dbReference>
<name>A0A9W6Y391_9STRA</name>
<keyword evidence="3" id="KW-1185">Reference proteome</keyword>
<evidence type="ECO:0000313" key="2">
    <source>
        <dbReference type="EMBL" id="GMF51957.1"/>
    </source>
</evidence>
<proteinExistence type="predicted"/>
<dbReference type="EMBL" id="BSXT01002985">
    <property type="protein sequence ID" value="GMF51957.1"/>
    <property type="molecule type" value="Genomic_DNA"/>
</dbReference>
<dbReference type="AlphaFoldDB" id="A0A9W6Y391"/>
<sequence length="164" mass="19045">MSESDRQVVRGRVPRGCREEVAYRTRWRRADRFIPPHVCHDQSGIRWGEDDLDHVKWIRDDHDTNSKDDHNEDPDCDHNTDPSSDRDADPKDDRDIDPGSNDDADLKNSYDHDLGKDHDRDPNIGHMVPPKWYTGINGGWEPVRDIHGNARNAWFIDHVGHRLG</sequence>
<feature type="compositionally biased region" description="Basic and acidic residues" evidence="1">
    <location>
        <begin position="76"/>
        <end position="97"/>
    </location>
</feature>
<feature type="compositionally biased region" description="Basic and acidic residues" evidence="1">
    <location>
        <begin position="104"/>
        <end position="123"/>
    </location>
</feature>
<organism evidence="2 3">
    <name type="scientific">Phytophthora fragariaefolia</name>
    <dbReference type="NCBI Taxonomy" id="1490495"/>
    <lineage>
        <taxon>Eukaryota</taxon>
        <taxon>Sar</taxon>
        <taxon>Stramenopiles</taxon>
        <taxon>Oomycota</taxon>
        <taxon>Peronosporomycetes</taxon>
        <taxon>Peronosporales</taxon>
        <taxon>Peronosporaceae</taxon>
        <taxon>Phytophthora</taxon>
    </lineage>
</organism>
<comment type="caution">
    <text evidence="2">The sequence shown here is derived from an EMBL/GenBank/DDBJ whole genome shotgun (WGS) entry which is preliminary data.</text>
</comment>
<feature type="region of interest" description="Disordered" evidence="1">
    <location>
        <begin position="61"/>
        <end position="129"/>
    </location>
</feature>
<protein>
    <submittedName>
        <fullName evidence="2">Unnamed protein product</fullName>
    </submittedName>
</protein>
<accession>A0A9W6Y391</accession>
<evidence type="ECO:0000313" key="3">
    <source>
        <dbReference type="Proteomes" id="UP001165121"/>
    </source>
</evidence>
<feature type="compositionally biased region" description="Basic and acidic residues" evidence="1">
    <location>
        <begin position="61"/>
        <end position="70"/>
    </location>
</feature>
<reference evidence="2" key="1">
    <citation type="submission" date="2023-04" db="EMBL/GenBank/DDBJ databases">
        <title>Phytophthora fragariaefolia NBRC 109709.</title>
        <authorList>
            <person name="Ichikawa N."/>
            <person name="Sato H."/>
            <person name="Tonouchi N."/>
        </authorList>
    </citation>
    <scope>NUCLEOTIDE SEQUENCE</scope>
    <source>
        <strain evidence="2">NBRC 109709</strain>
    </source>
</reference>
<gene>
    <name evidence="2" type="ORF">Pfra01_002118500</name>
</gene>